<evidence type="ECO:0000256" key="1">
    <source>
        <dbReference type="SAM" id="SignalP"/>
    </source>
</evidence>
<evidence type="ECO:0000313" key="2">
    <source>
        <dbReference type="EMBL" id="KAL0565703.1"/>
    </source>
</evidence>
<sequence>MKFNTAFFTAALAIFVVGANAACSGTPPREEACIGKAAGDKCPFCWTSSQIDLQGTCKDVGGGKLDCLMG</sequence>
<comment type="caution">
    <text evidence="2">The sequence shown here is derived from an EMBL/GenBank/DDBJ whole genome shotgun (WGS) entry which is preliminary data.</text>
</comment>
<feature type="signal peptide" evidence="1">
    <location>
        <begin position="1"/>
        <end position="21"/>
    </location>
</feature>
<keyword evidence="3" id="KW-1185">Reference proteome</keyword>
<accession>A0ABR3ES19</accession>
<protein>
    <submittedName>
        <fullName evidence="2">Uncharacterized protein</fullName>
    </submittedName>
</protein>
<name>A0ABR3ES19_9AGAR</name>
<feature type="chain" id="PRO_5045988571" evidence="1">
    <location>
        <begin position="22"/>
        <end position="70"/>
    </location>
</feature>
<reference evidence="2 3" key="1">
    <citation type="submission" date="2024-02" db="EMBL/GenBank/DDBJ databases">
        <title>A draft genome for the cacao thread blight pathogen Marasmius crinis-equi.</title>
        <authorList>
            <person name="Cohen S.P."/>
            <person name="Baruah I.K."/>
            <person name="Amoako-Attah I."/>
            <person name="Bukari Y."/>
            <person name="Meinhardt L.W."/>
            <person name="Bailey B.A."/>
        </authorList>
    </citation>
    <scope>NUCLEOTIDE SEQUENCE [LARGE SCALE GENOMIC DNA]</scope>
    <source>
        <strain evidence="2 3">GH-76</strain>
    </source>
</reference>
<gene>
    <name evidence="2" type="ORF">V5O48_016315</name>
</gene>
<evidence type="ECO:0000313" key="3">
    <source>
        <dbReference type="Proteomes" id="UP001465976"/>
    </source>
</evidence>
<dbReference type="Proteomes" id="UP001465976">
    <property type="component" value="Unassembled WGS sequence"/>
</dbReference>
<dbReference type="EMBL" id="JBAHYK010002155">
    <property type="protein sequence ID" value="KAL0565703.1"/>
    <property type="molecule type" value="Genomic_DNA"/>
</dbReference>
<organism evidence="2 3">
    <name type="scientific">Marasmius crinis-equi</name>
    <dbReference type="NCBI Taxonomy" id="585013"/>
    <lineage>
        <taxon>Eukaryota</taxon>
        <taxon>Fungi</taxon>
        <taxon>Dikarya</taxon>
        <taxon>Basidiomycota</taxon>
        <taxon>Agaricomycotina</taxon>
        <taxon>Agaricomycetes</taxon>
        <taxon>Agaricomycetidae</taxon>
        <taxon>Agaricales</taxon>
        <taxon>Marasmiineae</taxon>
        <taxon>Marasmiaceae</taxon>
        <taxon>Marasmius</taxon>
    </lineage>
</organism>
<keyword evidence="1" id="KW-0732">Signal</keyword>
<proteinExistence type="predicted"/>